<accession>A0A0V0TZ29</accession>
<organism evidence="1 2">
    <name type="scientific">Trichinella murrelli</name>
    <dbReference type="NCBI Taxonomy" id="144512"/>
    <lineage>
        <taxon>Eukaryota</taxon>
        <taxon>Metazoa</taxon>
        <taxon>Ecdysozoa</taxon>
        <taxon>Nematoda</taxon>
        <taxon>Enoplea</taxon>
        <taxon>Dorylaimia</taxon>
        <taxon>Trichinellida</taxon>
        <taxon>Trichinellidae</taxon>
        <taxon>Trichinella</taxon>
    </lineage>
</organism>
<proteinExistence type="predicted"/>
<evidence type="ECO:0000313" key="2">
    <source>
        <dbReference type="Proteomes" id="UP000055048"/>
    </source>
</evidence>
<comment type="caution">
    <text evidence="1">The sequence shown here is derived from an EMBL/GenBank/DDBJ whole genome shotgun (WGS) entry which is preliminary data.</text>
</comment>
<keyword evidence="2" id="KW-1185">Reference proteome</keyword>
<reference evidence="1 2" key="1">
    <citation type="submission" date="2015-01" db="EMBL/GenBank/DDBJ databases">
        <title>Evolution of Trichinella species and genotypes.</title>
        <authorList>
            <person name="Korhonen P.K."/>
            <person name="Edoardo P."/>
            <person name="Giuseppe L.R."/>
            <person name="Gasser R.B."/>
        </authorList>
    </citation>
    <scope>NUCLEOTIDE SEQUENCE [LARGE SCALE GENOMIC DNA]</scope>
    <source>
        <strain evidence="1">ISS417</strain>
    </source>
</reference>
<dbReference type="OrthoDB" id="10546373at2759"/>
<sequence length="63" mass="7167">MCGYVIELSLRLAHASNSVPIKEEYFSRKSQNFMGYTLGFLRKSAKNLLSKFSVNSNCLMDVE</sequence>
<name>A0A0V0TZ29_9BILA</name>
<dbReference type="Proteomes" id="UP000055048">
    <property type="component" value="Unassembled WGS sequence"/>
</dbReference>
<dbReference type="EMBL" id="JYDJ01000100">
    <property type="protein sequence ID" value="KRX44266.1"/>
    <property type="molecule type" value="Genomic_DNA"/>
</dbReference>
<evidence type="ECO:0000313" key="1">
    <source>
        <dbReference type="EMBL" id="KRX44266.1"/>
    </source>
</evidence>
<protein>
    <submittedName>
        <fullName evidence="1">Uncharacterized protein</fullName>
    </submittedName>
</protein>
<dbReference type="AlphaFoldDB" id="A0A0V0TZ29"/>
<gene>
    <name evidence="1" type="ORF">T05_15577</name>
</gene>